<dbReference type="AlphaFoldDB" id="A0A1G4BJ92"/>
<dbReference type="GeneID" id="34556550"/>
<protein>
    <submittedName>
        <fullName evidence="1">Uncharacterized protein</fullName>
    </submittedName>
</protein>
<proteinExistence type="predicted"/>
<accession>A0A1G4BJ92</accession>
<reference evidence="1 2" key="1">
    <citation type="submission" date="2016-09" db="EMBL/GenBank/DDBJ databases">
        <authorList>
            <person name="Capua I."/>
            <person name="De Benedictis P."/>
            <person name="Joannis T."/>
            <person name="Lombin L.H."/>
            <person name="Cattoli G."/>
        </authorList>
    </citation>
    <scope>NUCLEOTIDE SEQUENCE [LARGE SCALE GENOMIC DNA]</scope>
    <source>
        <strain evidence="1 2">IMI 309357</strain>
    </source>
</reference>
<dbReference type="OrthoDB" id="10420109at2759"/>
<gene>
    <name evidence="1" type="ORF">CORC01_03390</name>
</gene>
<comment type="caution">
    <text evidence="1">The sequence shown here is derived from an EMBL/GenBank/DDBJ whole genome shotgun (WGS) entry which is preliminary data.</text>
</comment>
<dbReference type="EMBL" id="MJBS01000020">
    <property type="protein sequence ID" value="OHF01357.1"/>
    <property type="molecule type" value="Genomic_DNA"/>
</dbReference>
<sequence>MQSPNAGDHWAVLNCSRQTPWAVSTESPEIPYWAILAGAMRESRPARATAGNLEEVWASTVLTWTRAGSSDSPSRRQFEQCAQQWHNLPHTVPSRFPAFQFQLTAGDTPLEPAGTAQETPRILGRPPICLTPVTDSHHATKVENRMVNWSGSAPFAPHGNVRMLLRLPLTPGSACNYVRVQQRPSLHPPFQLVFHFSTAKLYFPRTSHEPPAIPSSIRVGHDIDSSRSPHHTIGGDDAYGCCILVIVAFTSGMFVLCTE</sequence>
<name>A0A1G4BJ92_9PEZI</name>
<evidence type="ECO:0000313" key="1">
    <source>
        <dbReference type="EMBL" id="OHF01357.1"/>
    </source>
</evidence>
<keyword evidence="2" id="KW-1185">Reference proteome</keyword>
<organism evidence="1 2">
    <name type="scientific">Colletotrichum orchidophilum</name>
    <dbReference type="NCBI Taxonomy" id="1209926"/>
    <lineage>
        <taxon>Eukaryota</taxon>
        <taxon>Fungi</taxon>
        <taxon>Dikarya</taxon>
        <taxon>Ascomycota</taxon>
        <taxon>Pezizomycotina</taxon>
        <taxon>Sordariomycetes</taxon>
        <taxon>Hypocreomycetidae</taxon>
        <taxon>Glomerellales</taxon>
        <taxon>Glomerellaceae</taxon>
        <taxon>Colletotrichum</taxon>
    </lineage>
</organism>
<dbReference type="RefSeq" id="XP_022478499.1">
    <property type="nucleotide sequence ID" value="XM_022615040.1"/>
</dbReference>
<evidence type="ECO:0000313" key="2">
    <source>
        <dbReference type="Proteomes" id="UP000176998"/>
    </source>
</evidence>
<dbReference type="Proteomes" id="UP000176998">
    <property type="component" value="Unassembled WGS sequence"/>
</dbReference>